<proteinExistence type="predicted"/>
<keyword evidence="1" id="KW-0175">Coiled coil</keyword>
<dbReference type="WBParaSite" id="sdigi.contig49.g2967.t1">
    <property type="protein sequence ID" value="sdigi.contig49.g2967.t1"/>
    <property type="gene ID" value="sdigi.contig49.g2967"/>
</dbReference>
<evidence type="ECO:0000313" key="2">
    <source>
        <dbReference type="Proteomes" id="UP000887581"/>
    </source>
</evidence>
<evidence type="ECO:0000256" key="1">
    <source>
        <dbReference type="SAM" id="Coils"/>
    </source>
</evidence>
<accession>A0A915Q2L1</accession>
<feature type="coiled-coil region" evidence="1">
    <location>
        <begin position="14"/>
        <end position="62"/>
    </location>
</feature>
<name>A0A915Q2L1_9BILA</name>
<keyword evidence="2" id="KW-1185">Reference proteome</keyword>
<reference evidence="3" key="1">
    <citation type="submission" date="2022-11" db="UniProtKB">
        <authorList>
            <consortium name="WormBaseParasite"/>
        </authorList>
    </citation>
    <scope>IDENTIFICATION</scope>
</reference>
<evidence type="ECO:0000313" key="3">
    <source>
        <dbReference type="WBParaSite" id="sdigi.contig49.g2967.t1"/>
    </source>
</evidence>
<dbReference type="AlphaFoldDB" id="A0A915Q2L1"/>
<organism evidence="2 3">
    <name type="scientific">Setaria digitata</name>
    <dbReference type="NCBI Taxonomy" id="48799"/>
    <lineage>
        <taxon>Eukaryota</taxon>
        <taxon>Metazoa</taxon>
        <taxon>Ecdysozoa</taxon>
        <taxon>Nematoda</taxon>
        <taxon>Chromadorea</taxon>
        <taxon>Rhabditida</taxon>
        <taxon>Spirurina</taxon>
        <taxon>Spiruromorpha</taxon>
        <taxon>Filarioidea</taxon>
        <taxon>Setariidae</taxon>
        <taxon>Setaria</taxon>
    </lineage>
</organism>
<sequence>MKDAPNGDLIDGGCGNYQNQIASLEANLVLYREQLAMKDVQLQRLEEEIGNAHRCNQQLNAKLGSMVTVNSANFLNQERELRVSSFLHSLKSM</sequence>
<protein>
    <submittedName>
        <fullName evidence="3">Uncharacterized protein</fullName>
    </submittedName>
</protein>
<dbReference type="Proteomes" id="UP000887581">
    <property type="component" value="Unplaced"/>
</dbReference>